<dbReference type="AlphaFoldDB" id="A0A368F9P9"/>
<name>A0A368F9P9_ANCCA</name>
<comment type="caution">
    <text evidence="1">The sequence shown here is derived from an EMBL/GenBank/DDBJ whole genome shotgun (WGS) entry which is preliminary data.</text>
</comment>
<keyword evidence="2" id="KW-1185">Reference proteome</keyword>
<dbReference type="EMBL" id="JOJR01005690">
    <property type="protein sequence ID" value="RCN26897.1"/>
    <property type="molecule type" value="Genomic_DNA"/>
</dbReference>
<dbReference type="Proteomes" id="UP000252519">
    <property type="component" value="Unassembled WGS sequence"/>
</dbReference>
<evidence type="ECO:0000313" key="2">
    <source>
        <dbReference type="Proteomes" id="UP000252519"/>
    </source>
</evidence>
<gene>
    <name evidence="1" type="ORF">ANCCAN_27376</name>
</gene>
<reference evidence="1 2" key="1">
    <citation type="submission" date="2014-10" db="EMBL/GenBank/DDBJ databases">
        <title>Draft genome of the hookworm Ancylostoma caninum.</title>
        <authorList>
            <person name="Mitreva M."/>
        </authorList>
    </citation>
    <scope>NUCLEOTIDE SEQUENCE [LARGE SCALE GENOMIC DNA]</scope>
    <source>
        <strain evidence="1 2">Baltimore</strain>
    </source>
</reference>
<sequence length="55" mass="6316">MNVERKIEDGKYEISADMEQLEKEVQKLISVFRKVLQRKQAESSVTSSESDPETA</sequence>
<evidence type="ECO:0000313" key="1">
    <source>
        <dbReference type="EMBL" id="RCN26897.1"/>
    </source>
</evidence>
<protein>
    <submittedName>
        <fullName evidence="1">Uncharacterized protein</fullName>
    </submittedName>
</protein>
<accession>A0A368F9P9</accession>
<organism evidence="1 2">
    <name type="scientific">Ancylostoma caninum</name>
    <name type="common">Dog hookworm</name>
    <dbReference type="NCBI Taxonomy" id="29170"/>
    <lineage>
        <taxon>Eukaryota</taxon>
        <taxon>Metazoa</taxon>
        <taxon>Ecdysozoa</taxon>
        <taxon>Nematoda</taxon>
        <taxon>Chromadorea</taxon>
        <taxon>Rhabditida</taxon>
        <taxon>Rhabditina</taxon>
        <taxon>Rhabditomorpha</taxon>
        <taxon>Strongyloidea</taxon>
        <taxon>Ancylostomatidae</taxon>
        <taxon>Ancylostomatinae</taxon>
        <taxon>Ancylostoma</taxon>
    </lineage>
</organism>
<dbReference type="OrthoDB" id="10457461at2759"/>
<proteinExistence type="predicted"/>